<evidence type="ECO:0000256" key="2">
    <source>
        <dbReference type="ARBA" id="ARBA00022737"/>
    </source>
</evidence>
<dbReference type="EMBL" id="CAUYUJ010019740">
    <property type="protein sequence ID" value="CAK0893376.1"/>
    <property type="molecule type" value="Genomic_DNA"/>
</dbReference>
<evidence type="ECO:0000313" key="8">
    <source>
        <dbReference type="EMBL" id="CAK0893376.1"/>
    </source>
</evidence>
<dbReference type="InterPro" id="IPR045877">
    <property type="entry name" value="ZFP36-like"/>
</dbReference>
<dbReference type="PROSITE" id="PS50103">
    <property type="entry name" value="ZF_C3H1"/>
    <property type="match status" value="2"/>
</dbReference>
<feature type="compositionally biased region" description="Low complexity" evidence="6">
    <location>
        <begin position="216"/>
        <end position="238"/>
    </location>
</feature>
<reference evidence="8" key="1">
    <citation type="submission" date="2023-10" db="EMBL/GenBank/DDBJ databases">
        <authorList>
            <person name="Chen Y."/>
            <person name="Shah S."/>
            <person name="Dougan E. K."/>
            <person name="Thang M."/>
            <person name="Chan C."/>
        </authorList>
    </citation>
    <scope>NUCLEOTIDE SEQUENCE [LARGE SCALE GENOMIC DNA]</scope>
</reference>
<feature type="zinc finger region" description="C3H1-type" evidence="5">
    <location>
        <begin position="51"/>
        <end position="79"/>
    </location>
</feature>
<feature type="domain" description="C3H1-type" evidence="7">
    <location>
        <begin position="87"/>
        <end position="114"/>
    </location>
</feature>
<accession>A0ABN9X283</accession>
<evidence type="ECO:0000256" key="3">
    <source>
        <dbReference type="ARBA" id="ARBA00022771"/>
    </source>
</evidence>
<keyword evidence="3 5" id="KW-0863">Zinc-finger</keyword>
<organism evidence="8 9">
    <name type="scientific">Prorocentrum cordatum</name>
    <dbReference type="NCBI Taxonomy" id="2364126"/>
    <lineage>
        <taxon>Eukaryota</taxon>
        <taxon>Sar</taxon>
        <taxon>Alveolata</taxon>
        <taxon>Dinophyceae</taxon>
        <taxon>Prorocentrales</taxon>
        <taxon>Prorocentraceae</taxon>
        <taxon>Prorocentrum</taxon>
    </lineage>
</organism>
<dbReference type="InterPro" id="IPR000571">
    <property type="entry name" value="Znf_CCCH"/>
</dbReference>
<proteinExistence type="predicted"/>
<comment type="caution">
    <text evidence="8">The sequence shown here is derived from an EMBL/GenBank/DDBJ whole genome shotgun (WGS) entry which is preliminary data.</text>
</comment>
<evidence type="ECO:0000256" key="4">
    <source>
        <dbReference type="ARBA" id="ARBA00022833"/>
    </source>
</evidence>
<evidence type="ECO:0000256" key="5">
    <source>
        <dbReference type="PROSITE-ProRule" id="PRU00723"/>
    </source>
</evidence>
<dbReference type="PANTHER" id="PTHR12547">
    <property type="entry name" value="CCCH ZINC FINGER/TIS11-RELATED"/>
    <property type="match status" value="1"/>
</dbReference>
<protein>
    <recommendedName>
        <fullName evidence="7">C3H1-type domain-containing protein</fullName>
    </recommendedName>
</protein>
<dbReference type="Proteomes" id="UP001189429">
    <property type="component" value="Unassembled WGS sequence"/>
</dbReference>
<name>A0ABN9X283_9DINO</name>
<gene>
    <name evidence="8" type="ORF">PCOR1329_LOCUS72732</name>
</gene>
<keyword evidence="9" id="KW-1185">Reference proteome</keyword>
<feature type="region of interest" description="Disordered" evidence="6">
    <location>
        <begin position="193"/>
        <end position="338"/>
    </location>
</feature>
<keyword evidence="4 5" id="KW-0862">Zinc</keyword>
<evidence type="ECO:0000256" key="1">
    <source>
        <dbReference type="ARBA" id="ARBA00022723"/>
    </source>
</evidence>
<dbReference type="InterPro" id="IPR036855">
    <property type="entry name" value="Znf_CCCH_sf"/>
</dbReference>
<evidence type="ECO:0000256" key="6">
    <source>
        <dbReference type="SAM" id="MobiDB-lite"/>
    </source>
</evidence>
<keyword evidence="1 5" id="KW-0479">Metal-binding</keyword>
<feature type="domain" description="C3H1-type" evidence="7">
    <location>
        <begin position="51"/>
        <end position="79"/>
    </location>
</feature>
<dbReference type="SMART" id="SM00356">
    <property type="entry name" value="ZnF_C3H1"/>
    <property type="match status" value="2"/>
</dbReference>
<feature type="zinc finger region" description="C3H1-type" evidence="5">
    <location>
        <begin position="87"/>
        <end position="114"/>
    </location>
</feature>
<feature type="non-terminal residue" evidence="8">
    <location>
        <position position="1"/>
    </location>
</feature>
<keyword evidence="2" id="KW-0677">Repeat</keyword>
<evidence type="ECO:0000259" key="7">
    <source>
        <dbReference type="PROSITE" id="PS50103"/>
    </source>
</evidence>
<dbReference type="Gene3D" id="3.30.1370.210">
    <property type="match status" value="1"/>
</dbReference>
<evidence type="ECO:0000313" key="9">
    <source>
        <dbReference type="Proteomes" id="UP001189429"/>
    </source>
</evidence>
<dbReference type="SUPFAM" id="SSF90229">
    <property type="entry name" value="CCCH zinc finger"/>
    <property type="match status" value="1"/>
</dbReference>
<sequence length="338" mass="35050">AGDMSDADGRPALALVDSLTGCAVSGSGGATSDTDAQEALDELPARARSKFLKTRYCEFFFTRGRCRKRHRCTFAHSEAELRPLPDLRFTKMCPSVAAGGKCAQEDCMYAHSPHELRTLEAECRGGGPLEPQQEPHRLELAETKGTGSGTVEGDEDLGIASSAGAFQRQRTDDPAALCVYVMRVKNTCIDEDDLEGKPLRSKSWLPSTRAQGATEALHAARAGGTRGAGLAALPQALPRAPPRAPGGQASEPGRRPVGEAGSLGFGTAASGPPTARGSVAGPGATKRVGGTMVLRTPRTPPAMRAPPTQAPLASRPSAGAPTARGRPSRLGLAGARPA</sequence>